<reference evidence="1 2" key="1">
    <citation type="journal article" date="2014" name="Proc. Natl. Acad. Sci. U.S.A.">
        <title>Trajectory and genomic determinants of fungal-pathogen speciation and host adaptation.</title>
        <authorList>
            <person name="Hu X."/>
            <person name="Xiao G."/>
            <person name="Zheng P."/>
            <person name="Shang Y."/>
            <person name="Su Y."/>
            <person name="Zhang X."/>
            <person name="Liu X."/>
            <person name="Zhan S."/>
            <person name="St Leger R.J."/>
            <person name="Wang C."/>
        </authorList>
    </citation>
    <scope>NUCLEOTIDE SEQUENCE [LARGE SCALE GENOMIC DNA]</scope>
    <source>
        <strain evidence="1 2">ARSEF 1941</strain>
    </source>
</reference>
<sequence length="119" mass="12638">MPTAARILSFISRSRPSSLHQTPTNMLFGIHGGPAVTSVSDNPGNGLVSVTQPWNLSNIQAGHGFPVSQTAYEPTNFEDQYQGLIDPKMVGDISEAQQVSDTADTVNNMNNDCSAAGFV</sequence>
<evidence type="ECO:0000313" key="1">
    <source>
        <dbReference type="EMBL" id="KHO00754.1"/>
    </source>
</evidence>
<gene>
    <name evidence="1" type="ORF">MAM_01532</name>
</gene>
<dbReference type="HOGENOM" id="CLU_2062022_0_0_1"/>
<dbReference type="AlphaFoldDB" id="A0A0B2X367"/>
<evidence type="ECO:0000313" key="2">
    <source>
        <dbReference type="Proteomes" id="UP000030816"/>
    </source>
</evidence>
<protein>
    <submittedName>
        <fullName evidence="1">Uncharacterized protein</fullName>
    </submittedName>
</protein>
<organism evidence="1 2">
    <name type="scientific">Metarhizium album (strain ARSEF 1941)</name>
    <dbReference type="NCBI Taxonomy" id="1081103"/>
    <lineage>
        <taxon>Eukaryota</taxon>
        <taxon>Fungi</taxon>
        <taxon>Dikarya</taxon>
        <taxon>Ascomycota</taxon>
        <taxon>Pezizomycotina</taxon>
        <taxon>Sordariomycetes</taxon>
        <taxon>Hypocreomycetidae</taxon>
        <taxon>Hypocreales</taxon>
        <taxon>Clavicipitaceae</taxon>
        <taxon>Metarhizium</taxon>
    </lineage>
</organism>
<accession>A0A0B2X367</accession>
<comment type="caution">
    <text evidence="1">The sequence shown here is derived from an EMBL/GenBank/DDBJ whole genome shotgun (WGS) entry which is preliminary data.</text>
</comment>
<dbReference type="Proteomes" id="UP000030816">
    <property type="component" value="Unassembled WGS sequence"/>
</dbReference>
<keyword evidence="2" id="KW-1185">Reference proteome</keyword>
<name>A0A0B2X367_METAS</name>
<dbReference type="RefSeq" id="XP_040681819.1">
    <property type="nucleotide sequence ID" value="XM_040820331.1"/>
</dbReference>
<dbReference type="GeneID" id="63735987"/>
<dbReference type="EMBL" id="AZHE01000002">
    <property type="protein sequence ID" value="KHO00754.1"/>
    <property type="molecule type" value="Genomic_DNA"/>
</dbReference>
<proteinExistence type="predicted"/>